<dbReference type="SUPFAM" id="SSF51011">
    <property type="entry name" value="Glycosyl hydrolase domain"/>
    <property type="match status" value="1"/>
</dbReference>
<evidence type="ECO:0000259" key="16">
    <source>
        <dbReference type="SMART" id="SM00632"/>
    </source>
</evidence>
<comment type="cofactor">
    <cofactor evidence="3">
        <name>chloride</name>
        <dbReference type="ChEBI" id="CHEBI:17996"/>
    </cofactor>
</comment>
<dbReference type="InterPro" id="IPR017853">
    <property type="entry name" value="GH"/>
</dbReference>
<keyword evidence="10" id="KW-0868">Chloride</keyword>
<comment type="catalytic activity">
    <reaction evidence="1 14">
        <text>Endohydrolysis of (1-&gt;4)-alpha-D-glucosidic linkages in polysaccharides containing three or more (1-&gt;4)-alpha-linked D-glucose units.</text>
        <dbReference type="EC" id="3.2.1.1"/>
    </reaction>
</comment>
<evidence type="ECO:0000256" key="1">
    <source>
        <dbReference type="ARBA" id="ARBA00000548"/>
    </source>
</evidence>
<name>A0A0N4V7G3_ENTVE</name>
<dbReference type="GO" id="GO:0046872">
    <property type="term" value="F:metal ion binding"/>
    <property type="evidence" value="ECO:0007669"/>
    <property type="project" value="UniProtKB-KW"/>
</dbReference>
<accession>A0A0N4V7G3</accession>
<comment type="similarity">
    <text evidence="4 13">Belongs to the glycosyl hydrolase 13 family.</text>
</comment>
<evidence type="ECO:0000256" key="9">
    <source>
        <dbReference type="ARBA" id="ARBA00022837"/>
    </source>
</evidence>
<evidence type="ECO:0000256" key="2">
    <source>
        <dbReference type="ARBA" id="ARBA00001913"/>
    </source>
</evidence>
<evidence type="ECO:0000256" key="13">
    <source>
        <dbReference type="RuleBase" id="RU003615"/>
    </source>
</evidence>
<evidence type="ECO:0000256" key="15">
    <source>
        <dbReference type="SAM" id="SignalP"/>
    </source>
</evidence>
<evidence type="ECO:0000256" key="10">
    <source>
        <dbReference type="ARBA" id="ARBA00023214"/>
    </source>
</evidence>
<evidence type="ECO:0000256" key="12">
    <source>
        <dbReference type="ARBA" id="ARBA00023295"/>
    </source>
</evidence>
<evidence type="ECO:0000313" key="19">
    <source>
        <dbReference type="Proteomes" id="UP000274131"/>
    </source>
</evidence>
<feature type="domain" description="Alpha-amylase C-terminal" evidence="16">
    <location>
        <begin position="429"/>
        <end position="503"/>
    </location>
</feature>
<dbReference type="InterPro" id="IPR006048">
    <property type="entry name" value="A-amylase/branching_C"/>
</dbReference>
<dbReference type="InterPro" id="IPR006046">
    <property type="entry name" value="Alpha_amylase"/>
</dbReference>
<dbReference type="WBParaSite" id="EVEC_0000622801-mRNA-1">
    <property type="protein sequence ID" value="EVEC_0000622801-mRNA-1"/>
    <property type="gene ID" value="EVEC_0000622801"/>
</dbReference>
<dbReference type="OrthoDB" id="550577at2759"/>
<reference evidence="18 19" key="2">
    <citation type="submission" date="2018-10" db="EMBL/GenBank/DDBJ databases">
        <authorList>
            <consortium name="Pathogen Informatics"/>
        </authorList>
    </citation>
    <scope>NUCLEOTIDE SEQUENCE [LARGE SCALE GENOMIC DNA]</scope>
</reference>
<evidence type="ECO:0000256" key="4">
    <source>
        <dbReference type="ARBA" id="ARBA00008061"/>
    </source>
</evidence>
<keyword evidence="19" id="KW-1185">Reference proteome</keyword>
<comment type="subunit">
    <text evidence="5">Monomer.</text>
</comment>
<dbReference type="EMBL" id="UXUI01008288">
    <property type="protein sequence ID" value="VDD91088.1"/>
    <property type="molecule type" value="Genomic_DNA"/>
</dbReference>
<keyword evidence="8 14" id="KW-0378">Hydrolase</keyword>
<evidence type="ECO:0000259" key="17">
    <source>
        <dbReference type="SMART" id="SM00642"/>
    </source>
</evidence>
<dbReference type="PRINTS" id="PR00110">
    <property type="entry name" value="ALPHAAMYLASE"/>
</dbReference>
<evidence type="ECO:0000256" key="5">
    <source>
        <dbReference type="ARBA" id="ARBA00011245"/>
    </source>
</evidence>
<keyword evidence="15" id="KW-0732">Signal</keyword>
<dbReference type="Proteomes" id="UP000274131">
    <property type="component" value="Unassembled WGS sequence"/>
</dbReference>
<comment type="cofactor">
    <cofactor evidence="2">
        <name>Ca(2+)</name>
        <dbReference type="ChEBI" id="CHEBI:29108"/>
    </cofactor>
</comment>
<dbReference type="SUPFAM" id="SSF51445">
    <property type="entry name" value="(Trans)glycosidases"/>
    <property type="match status" value="1"/>
</dbReference>
<dbReference type="GO" id="GO:0004556">
    <property type="term" value="F:alpha-amylase activity"/>
    <property type="evidence" value="ECO:0007669"/>
    <property type="project" value="UniProtKB-UniRule"/>
</dbReference>
<feature type="chain" id="PRO_5043122744" description="Alpha-amylase" evidence="15">
    <location>
        <begin position="17"/>
        <end position="505"/>
    </location>
</feature>
<gene>
    <name evidence="18" type="ORF">EVEC_LOCUS5839</name>
</gene>
<keyword evidence="9" id="KW-0106">Calcium</keyword>
<evidence type="ECO:0000256" key="14">
    <source>
        <dbReference type="RuleBase" id="RU361134"/>
    </source>
</evidence>
<dbReference type="InterPro" id="IPR006047">
    <property type="entry name" value="GH13_cat_dom"/>
</dbReference>
<proteinExistence type="inferred from homology"/>
<sequence length="505" mass="56402">MLFILLLAALCATAPAAKVYDTYDDPHTWVNRTVMVHLFEWKWTDIARECEEFLQYYGYGAVQISPPMEHLTLVKNGDLPWWVRYQPVSYKLNSRSGTEAEFADMVNRCNKVGVRIIVDTIMNHMTGVNQRKGVNSVGSSGSSDFDATDGVESFPAVPYTKDNFNDGKCHRNINSNDYNCCANNVRNCRLVGLLDLDQSQTYVQEKLVGYLNHFIELGVAGFRLDASKHMWPDQLKVIIDKVDNLRSDIFGNNQRPMFIHEVTDRSGTESVKCSEFTGIGRYTDFSYGMIVSYAAKRQNKGFGDLRWWGPGYGYGNLADTDVLAFIDNHDDQRDGTPVVTYKNGDQYAMSVGFMLGWGYGFPRVMSSYYFSYSDQGPPSYGQSSGFATKSQEFNSDKTCTRSSGWVCEHRWYAIRGMARFMSEAGEAPIDAVVSENNRLAFARSGKGFFALNNGNGIWSLNTATTLPAGTYCDVWTGELQNGACTGTSVTVGSDGNALIVDHQFL</sequence>
<dbReference type="SMART" id="SM00642">
    <property type="entry name" value="Aamy"/>
    <property type="match status" value="1"/>
</dbReference>
<dbReference type="STRING" id="51028.A0A0N4V7G3"/>
<evidence type="ECO:0000313" key="20">
    <source>
        <dbReference type="WBParaSite" id="EVEC_0000622801-mRNA-1"/>
    </source>
</evidence>
<dbReference type="Pfam" id="PF00128">
    <property type="entry name" value="Alpha-amylase"/>
    <property type="match status" value="1"/>
</dbReference>
<dbReference type="PANTHER" id="PTHR43447">
    <property type="entry name" value="ALPHA-AMYLASE"/>
    <property type="match status" value="1"/>
</dbReference>
<organism evidence="20">
    <name type="scientific">Enterobius vermicularis</name>
    <name type="common">Human pinworm</name>
    <dbReference type="NCBI Taxonomy" id="51028"/>
    <lineage>
        <taxon>Eukaryota</taxon>
        <taxon>Metazoa</taxon>
        <taxon>Ecdysozoa</taxon>
        <taxon>Nematoda</taxon>
        <taxon>Chromadorea</taxon>
        <taxon>Rhabditida</taxon>
        <taxon>Spirurina</taxon>
        <taxon>Oxyuridomorpha</taxon>
        <taxon>Oxyuroidea</taxon>
        <taxon>Oxyuridae</taxon>
        <taxon>Enterobius</taxon>
    </lineage>
</organism>
<keyword evidence="12 14" id="KW-0326">Glycosidase</keyword>
<dbReference type="Gene3D" id="3.20.20.80">
    <property type="entry name" value="Glycosidases"/>
    <property type="match status" value="1"/>
</dbReference>
<evidence type="ECO:0000256" key="11">
    <source>
        <dbReference type="ARBA" id="ARBA00023277"/>
    </source>
</evidence>
<evidence type="ECO:0000313" key="18">
    <source>
        <dbReference type="EMBL" id="VDD91088.1"/>
    </source>
</evidence>
<dbReference type="CDD" id="cd11317">
    <property type="entry name" value="AmyAc_bac_euk_AmyA"/>
    <property type="match status" value="1"/>
</dbReference>
<feature type="domain" description="Glycosyl hydrolase family 13 catalytic" evidence="17">
    <location>
        <begin position="33"/>
        <end position="421"/>
    </location>
</feature>
<evidence type="ECO:0000256" key="3">
    <source>
        <dbReference type="ARBA" id="ARBA00001923"/>
    </source>
</evidence>
<reference evidence="20" key="1">
    <citation type="submission" date="2017-02" db="UniProtKB">
        <authorList>
            <consortium name="WormBaseParasite"/>
        </authorList>
    </citation>
    <scope>IDENTIFICATION</scope>
</reference>
<feature type="signal peptide" evidence="15">
    <location>
        <begin position="1"/>
        <end position="16"/>
    </location>
</feature>
<evidence type="ECO:0000256" key="8">
    <source>
        <dbReference type="ARBA" id="ARBA00022801"/>
    </source>
</evidence>
<dbReference type="InterPro" id="IPR013780">
    <property type="entry name" value="Glyco_hydro_b"/>
</dbReference>
<dbReference type="Pfam" id="PF02806">
    <property type="entry name" value="Alpha-amylase_C"/>
    <property type="match status" value="1"/>
</dbReference>
<dbReference type="EC" id="3.2.1.1" evidence="6 14"/>
<dbReference type="Gene3D" id="2.60.40.1180">
    <property type="entry name" value="Golgi alpha-mannosidase II"/>
    <property type="match status" value="1"/>
</dbReference>
<dbReference type="AlphaFoldDB" id="A0A0N4V7G3"/>
<keyword evidence="11 14" id="KW-0119">Carbohydrate metabolism</keyword>
<keyword evidence="7" id="KW-0479">Metal-binding</keyword>
<dbReference type="InterPro" id="IPR031319">
    <property type="entry name" value="A-amylase_C"/>
</dbReference>
<protein>
    <recommendedName>
        <fullName evidence="6 14">Alpha-amylase</fullName>
        <ecNumber evidence="6 14">3.2.1.1</ecNumber>
    </recommendedName>
</protein>
<dbReference type="GO" id="GO:0005975">
    <property type="term" value="P:carbohydrate metabolic process"/>
    <property type="evidence" value="ECO:0007669"/>
    <property type="project" value="InterPro"/>
</dbReference>
<evidence type="ECO:0000256" key="6">
    <source>
        <dbReference type="ARBA" id="ARBA00012595"/>
    </source>
</evidence>
<dbReference type="SMART" id="SM00632">
    <property type="entry name" value="Aamy_C"/>
    <property type="match status" value="1"/>
</dbReference>
<evidence type="ECO:0000256" key="7">
    <source>
        <dbReference type="ARBA" id="ARBA00022723"/>
    </source>
</evidence>